<comment type="caution">
    <text evidence="1">The sequence shown here is derived from an EMBL/GenBank/DDBJ whole genome shotgun (WGS) entry which is preliminary data.</text>
</comment>
<evidence type="ECO:0000313" key="1">
    <source>
        <dbReference type="EMBL" id="REA62651.1"/>
    </source>
</evidence>
<organism evidence="1 2">
    <name type="scientific">Dyadobacter luteus</name>
    <dbReference type="NCBI Taxonomy" id="2259619"/>
    <lineage>
        <taxon>Bacteria</taxon>
        <taxon>Pseudomonadati</taxon>
        <taxon>Bacteroidota</taxon>
        <taxon>Cytophagia</taxon>
        <taxon>Cytophagales</taxon>
        <taxon>Spirosomataceae</taxon>
        <taxon>Dyadobacter</taxon>
    </lineage>
</organism>
<name>A0A3D8YDR7_9BACT</name>
<dbReference type="Proteomes" id="UP000256373">
    <property type="component" value="Unassembled WGS sequence"/>
</dbReference>
<evidence type="ECO:0000313" key="2">
    <source>
        <dbReference type="Proteomes" id="UP000256373"/>
    </source>
</evidence>
<gene>
    <name evidence="1" type="ORF">DSL64_06920</name>
</gene>
<keyword evidence="2" id="KW-1185">Reference proteome</keyword>
<accession>A0A3D8YDR7</accession>
<protein>
    <submittedName>
        <fullName evidence="1">Uncharacterized protein</fullName>
    </submittedName>
</protein>
<dbReference type="EMBL" id="QNUL01000004">
    <property type="protein sequence ID" value="REA62651.1"/>
    <property type="molecule type" value="Genomic_DNA"/>
</dbReference>
<reference evidence="1 2" key="1">
    <citation type="submission" date="2018-07" db="EMBL/GenBank/DDBJ databases">
        <title>Dyadobacter roseus sp. nov., isolated from rose rhizosphere soil.</title>
        <authorList>
            <person name="Chen L."/>
        </authorList>
    </citation>
    <scope>NUCLEOTIDE SEQUENCE [LARGE SCALE GENOMIC DNA]</scope>
    <source>
        <strain evidence="1 2">RS19</strain>
    </source>
</reference>
<dbReference type="AlphaFoldDB" id="A0A3D8YDR7"/>
<proteinExistence type="predicted"/>
<sequence>MVVQVIYNRGIVPNPVYAGLVPQDTMPTPFQLHIYVDFYYKTGSANLLFTEPLFSLFLFK</sequence>